<reference evidence="2 3" key="1">
    <citation type="submission" date="2016-04" db="EMBL/GenBank/DDBJ databases">
        <title>Draft genome sequence of freshwater magnetotactic bacteria Magnetospirillum marisnigri SP-1 and Magnetospirillum moscoviense BB-1.</title>
        <authorList>
            <person name="Koziaeva V."/>
            <person name="Dziuba M.V."/>
            <person name="Ivanov T.M."/>
            <person name="Kuznetsov B."/>
            <person name="Grouzdev D.S."/>
        </authorList>
    </citation>
    <scope>NUCLEOTIDE SEQUENCE [LARGE SCALE GENOMIC DNA]</scope>
    <source>
        <strain evidence="2 3">BB-1</strain>
    </source>
</reference>
<keyword evidence="3" id="KW-1185">Reference proteome</keyword>
<proteinExistence type="predicted"/>
<dbReference type="InterPro" id="IPR029024">
    <property type="entry name" value="TerB-like"/>
</dbReference>
<organism evidence="2 3">
    <name type="scientific">Magnetospirillum moscoviense</name>
    <dbReference type="NCBI Taxonomy" id="1437059"/>
    <lineage>
        <taxon>Bacteria</taxon>
        <taxon>Pseudomonadati</taxon>
        <taxon>Pseudomonadota</taxon>
        <taxon>Alphaproteobacteria</taxon>
        <taxon>Rhodospirillales</taxon>
        <taxon>Rhodospirillaceae</taxon>
        <taxon>Magnetospirillum</taxon>
    </lineage>
</organism>
<dbReference type="Proteomes" id="UP000078543">
    <property type="component" value="Unassembled WGS sequence"/>
</dbReference>
<evidence type="ECO:0000313" key="3">
    <source>
        <dbReference type="Proteomes" id="UP000078543"/>
    </source>
</evidence>
<evidence type="ECO:0000313" key="2">
    <source>
        <dbReference type="EMBL" id="OAN66046.1"/>
    </source>
</evidence>
<dbReference type="SUPFAM" id="SSF158682">
    <property type="entry name" value="TerB-like"/>
    <property type="match status" value="1"/>
</dbReference>
<dbReference type="AlphaFoldDB" id="A0A178N1H7"/>
<protein>
    <recommendedName>
        <fullName evidence="1">Co-chaperone DjlA N-terminal domain-containing protein</fullName>
    </recommendedName>
</protein>
<gene>
    <name evidence="2" type="ORF">A6A05_18620</name>
</gene>
<dbReference type="Gene3D" id="1.10.3680.10">
    <property type="entry name" value="TerB-like"/>
    <property type="match status" value="1"/>
</dbReference>
<feature type="domain" description="Co-chaperone DjlA N-terminal" evidence="1">
    <location>
        <begin position="66"/>
        <end position="111"/>
    </location>
</feature>
<name>A0A178N1H7_9PROT</name>
<sequence>MFTKEFSLEQRIAACKMCYRMIVADHRVRETEHEILDDIELLMGLRGRISREDLAIAPDLAVFDTDRSRVAVMLQLFAVAFADRQIHDDELEILRRYAHAFGLTAEKFEEIATWGRRHSVLFEQARDIINV</sequence>
<comment type="caution">
    <text evidence="2">The sequence shown here is derived from an EMBL/GenBank/DDBJ whole genome shotgun (WGS) entry which is preliminary data.</text>
</comment>
<dbReference type="EMBL" id="LWQU01000016">
    <property type="protein sequence ID" value="OAN66046.1"/>
    <property type="molecule type" value="Genomic_DNA"/>
</dbReference>
<dbReference type="InterPro" id="IPR007791">
    <property type="entry name" value="DjlA_N"/>
</dbReference>
<dbReference type="RefSeq" id="WP_068496597.1">
    <property type="nucleotide sequence ID" value="NZ_LWQU01000016.1"/>
</dbReference>
<dbReference type="Pfam" id="PF05099">
    <property type="entry name" value="TerB"/>
    <property type="match status" value="1"/>
</dbReference>
<evidence type="ECO:0000259" key="1">
    <source>
        <dbReference type="Pfam" id="PF05099"/>
    </source>
</evidence>
<accession>A0A178N1H7</accession>